<evidence type="ECO:0000256" key="1">
    <source>
        <dbReference type="SAM" id="MobiDB-lite"/>
    </source>
</evidence>
<dbReference type="InParanoid" id="A0A0D0DC16"/>
<evidence type="ECO:0000313" key="3">
    <source>
        <dbReference type="Proteomes" id="UP000054538"/>
    </source>
</evidence>
<dbReference type="HOGENOM" id="CLU_2776675_0_0_1"/>
<feature type="region of interest" description="Disordered" evidence="1">
    <location>
        <begin position="1"/>
        <end position="55"/>
    </location>
</feature>
<dbReference type="Proteomes" id="UP000054538">
    <property type="component" value="Unassembled WGS sequence"/>
</dbReference>
<gene>
    <name evidence="2" type="ORF">PAXRUDRAFT_164649</name>
</gene>
<evidence type="ECO:0000313" key="2">
    <source>
        <dbReference type="EMBL" id="KIK78199.1"/>
    </source>
</evidence>
<feature type="compositionally biased region" description="Low complexity" evidence="1">
    <location>
        <begin position="20"/>
        <end position="33"/>
    </location>
</feature>
<reference evidence="3" key="2">
    <citation type="submission" date="2015-01" db="EMBL/GenBank/DDBJ databases">
        <title>Evolutionary Origins and Diversification of the Mycorrhizal Mutualists.</title>
        <authorList>
            <consortium name="DOE Joint Genome Institute"/>
            <consortium name="Mycorrhizal Genomics Consortium"/>
            <person name="Kohler A."/>
            <person name="Kuo A."/>
            <person name="Nagy L.G."/>
            <person name="Floudas D."/>
            <person name="Copeland A."/>
            <person name="Barry K.W."/>
            <person name="Cichocki N."/>
            <person name="Veneault-Fourrey C."/>
            <person name="LaButti K."/>
            <person name="Lindquist E.A."/>
            <person name="Lipzen A."/>
            <person name="Lundell T."/>
            <person name="Morin E."/>
            <person name="Murat C."/>
            <person name="Riley R."/>
            <person name="Ohm R."/>
            <person name="Sun H."/>
            <person name="Tunlid A."/>
            <person name="Henrissat B."/>
            <person name="Grigoriev I.V."/>
            <person name="Hibbett D.S."/>
            <person name="Martin F."/>
        </authorList>
    </citation>
    <scope>NUCLEOTIDE SEQUENCE [LARGE SCALE GENOMIC DNA]</scope>
    <source>
        <strain evidence="3">Ve08.2h10</strain>
    </source>
</reference>
<proteinExistence type="predicted"/>
<organism evidence="2 3">
    <name type="scientific">Paxillus rubicundulus Ve08.2h10</name>
    <dbReference type="NCBI Taxonomy" id="930991"/>
    <lineage>
        <taxon>Eukaryota</taxon>
        <taxon>Fungi</taxon>
        <taxon>Dikarya</taxon>
        <taxon>Basidiomycota</taxon>
        <taxon>Agaricomycotina</taxon>
        <taxon>Agaricomycetes</taxon>
        <taxon>Agaricomycetidae</taxon>
        <taxon>Boletales</taxon>
        <taxon>Paxilineae</taxon>
        <taxon>Paxillaceae</taxon>
        <taxon>Paxillus</taxon>
    </lineage>
</organism>
<protein>
    <submittedName>
        <fullName evidence="2">Uncharacterized protein</fullName>
    </submittedName>
</protein>
<keyword evidence="3" id="KW-1185">Reference proteome</keyword>
<name>A0A0D0DC16_9AGAM</name>
<dbReference type="AlphaFoldDB" id="A0A0D0DC16"/>
<accession>A0A0D0DC16</accession>
<reference evidence="2 3" key="1">
    <citation type="submission" date="2014-04" db="EMBL/GenBank/DDBJ databases">
        <authorList>
            <consortium name="DOE Joint Genome Institute"/>
            <person name="Kuo A."/>
            <person name="Kohler A."/>
            <person name="Jargeat P."/>
            <person name="Nagy L.G."/>
            <person name="Floudas D."/>
            <person name="Copeland A."/>
            <person name="Barry K.W."/>
            <person name="Cichocki N."/>
            <person name="Veneault-Fourrey C."/>
            <person name="LaButti K."/>
            <person name="Lindquist E.A."/>
            <person name="Lipzen A."/>
            <person name="Lundell T."/>
            <person name="Morin E."/>
            <person name="Murat C."/>
            <person name="Sun H."/>
            <person name="Tunlid A."/>
            <person name="Henrissat B."/>
            <person name="Grigoriev I.V."/>
            <person name="Hibbett D.S."/>
            <person name="Martin F."/>
            <person name="Nordberg H.P."/>
            <person name="Cantor M.N."/>
            <person name="Hua S.X."/>
        </authorList>
    </citation>
    <scope>NUCLEOTIDE SEQUENCE [LARGE SCALE GENOMIC DNA]</scope>
    <source>
        <strain evidence="2 3">Ve08.2h10</strain>
    </source>
</reference>
<sequence>MPEDFTHALHNVGQGESSDVDNSSDANNNNPASDTEELQEVRSVMYNPPPDASTTELCKALGTAQLAYS</sequence>
<dbReference type="EMBL" id="KN826677">
    <property type="protein sequence ID" value="KIK78199.1"/>
    <property type="molecule type" value="Genomic_DNA"/>
</dbReference>
<dbReference type="OrthoDB" id="10382362at2759"/>